<evidence type="ECO:0000256" key="3">
    <source>
        <dbReference type="ARBA" id="ARBA00022574"/>
    </source>
</evidence>
<evidence type="ECO:0000256" key="1">
    <source>
        <dbReference type="ARBA" id="ARBA00004604"/>
    </source>
</evidence>
<gene>
    <name evidence="7" type="ORF">SSS_1669</name>
</gene>
<keyword evidence="9" id="KW-1185">Reference proteome</keyword>
<dbReference type="OrthoDB" id="1935146at2759"/>
<feature type="coiled-coil region" evidence="6">
    <location>
        <begin position="11"/>
        <end position="38"/>
    </location>
</feature>
<protein>
    <submittedName>
        <fullName evidence="7">U3 small nucleolar RNA-associated protein 18 -like protein</fullName>
    </submittedName>
</protein>
<dbReference type="Gene3D" id="2.130.10.10">
    <property type="entry name" value="YVTN repeat-like/Quinoprotein amine dehydrogenase"/>
    <property type="match status" value="1"/>
</dbReference>
<dbReference type="PANTHER" id="PTHR18359">
    <property type="entry name" value="WD-REPEAT PROTEIN-RELATED"/>
    <property type="match status" value="1"/>
</dbReference>
<comment type="subcellular location">
    <subcellularLocation>
        <location evidence="1">Nucleus</location>
        <location evidence="1">Nucleolus</location>
    </subcellularLocation>
</comment>
<keyword evidence="5" id="KW-0539">Nucleus</keyword>
<reference evidence="7" key="2">
    <citation type="submission" date="2020-01" db="EMBL/GenBank/DDBJ databases">
        <authorList>
            <person name="Korhonen P.K.K."/>
            <person name="Guangxu M.G."/>
            <person name="Wang T.W."/>
            <person name="Stroehlein A.J.S."/>
            <person name="Young N.D."/>
            <person name="Ang C.-S.A."/>
            <person name="Fernando D.W.F."/>
            <person name="Lu H.L."/>
            <person name="Taylor S.T."/>
            <person name="Ehtesham M.E.M."/>
            <person name="Najaraj S.H.N."/>
            <person name="Harsha G.H.G."/>
            <person name="Madugundu A.M."/>
            <person name="Renuse S.R."/>
            <person name="Holt D.H."/>
            <person name="Pandey A.P."/>
            <person name="Papenfuss A.P."/>
            <person name="Gasser R.B.G."/>
            <person name="Fischer K.F."/>
        </authorList>
    </citation>
    <scope>NUCLEOTIDE SEQUENCE</scope>
    <source>
        <strain evidence="7">SSS_KF_BRIS2020</strain>
    </source>
</reference>
<dbReference type="Proteomes" id="UP000070412">
    <property type="component" value="Unassembled WGS sequence"/>
</dbReference>
<accession>A0A834R5K5</accession>
<organism evidence="7">
    <name type="scientific">Sarcoptes scabiei</name>
    <name type="common">Itch mite</name>
    <name type="synonym">Acarus scabiei</name>
    <dbReference type="NCBI Taxonomy" id="52283"/>
    <lineage>
        <taxon>Eukaryota</taxon>
        <taxon>Metazoa</taxon>
        <taxon>Ecdysozoa</taxon>
        <taxon>Arthropoda</taxon>
        <taxon>Chelicerata</taxon>
        <taxon>Arachnida</taxon>
        <taxon>Acari</taxon>
        <taxon>Acariformes</taxon>
        <taxon>Sarcoptiformes</taxon>
        <taxon>Astigmata</taxon>
        <taxon>Psoroptidia</taxon>
        <taxon>Sarcoptoidea</taxon>
        <taxon>Sarcoptidae</taxon>
        <taxon>Sarcoptinae</taxon>
        <taxon>Sarcoptes</taxon>
    </lineage>
</organism>
<evidence type="ECO:0000313" key="7">
    <source>
        <dbReference type="EMBL" id="KAF7487808.1"/>
    </source>
</evidence>
<dbReference type="InterPro" id="IPR036322">
    <property type="entry name" value="WD40_repeat_dom_sf"/>
</dbReference>
<keyword evidence="4" id="KW-0677">Repeat</keyword>
<dbReference type="EnsemblMetazoa" id="SSS_1669s_mrna">
    <property type="protein sequence ID" value="KAF7487808.1"/>
    <property type="gene ID" value="SSS_1669"/>
</dbReference>
<reference evidence="8" key="3">
    <citation type="submission" date="2022-06" db="UniProtKB">
        <authorList>
            <consortium name="EnsemblMetazoa"/>
        </authorList>
    </citation>
    <scope>IDENTIFICATION</scope>
</reference>
<evidence type="ECO:0000256" key="4">
    <source>
        <dbReference type="ARBA" id="ARBA00022737"/>
    </source>
</evidence>
<reference evidence="9" key="1">
    <citation type="journal article" date="2020" name="PLoS Negl. Trop. Dis.">
        <title>High-quality nuclear genome for Sarcoptes scabiei-A critical resource for a neglected parasite.</title>
        <authorList>
            <person name="Korhonen P.K."/>
            <person name="Gasser R.B."/>
            <person name="Ma G."/>
            <person name="Wang T."/>
            <person name="Stroehlein A.J."/>
            <person name="Young N.D."/>
            <person name="Ang C.S."/>
            <person name="Fernando D.D."/>
            <person name="Lu H.C."/>
            <person name="Taylor S."/>
            <person name="Reynolds S.L."/>
            <person name="Mofiz E."/>
            <person name="Najaraj S.H."/>
            <person name="Gowda H."/>
            <person name="Madugundu A."/>
            <person name="Renuse S."/>
            <person name="Holt D."/>
            <person name="Pandey A."/>
            <person name="Papenfuss A.T."/>
            <person name="Fischer K."/>
        </authorList>
    </citation>
    <scope>NUCLEOTIDE SEQUENCE [LARGE SCALE GENOMIC DNA]</scope>
</reference>
<evidence type="ECO:0000256" key="5">
    <source>
        <dbReference type="ARBA" id="ARBA00023242"/>
    </source>
</evidence>
<keyword evidence="3" id="KW-0853">WD repeat</keyword>
<dbReference type="EMBL" id="WVUK01000066">
    <property type="protein sequence ID" value="KAF7487808.1"/>
    <property type="molecule type" value="Genomic_DNA"/>
</dbReference>
<evidence type="ECO:0000256" key="6">
    <source>
        <dbReference type="SAM" id="Coils"/>
    </source>
</evidence>
<dbReference type="PANTHER" id="PTHR18359:SF0">
    <property type="entry name" value="U3 SMALL NUCLEOLAR RNA-ASSOCIATED PROTEIN 18 HOMOLOG"/>
    <property type="match status" value="1"/>
</dbReference>
<evidence type="ECO:0000256" key="2">
    <source>
        <dbReference type="ARBA" id="ARBA00022552"/>
    </source>
</evidence>
<dbReference type="InterPro" id="IPR045161">
    <property type="entry name" value="Utp18"/>
</dbReference>
<evidence type="ECO:0000313" key="9">
    <source>
        <dbReference type="Proteomes" id="UP000070412"/>
    </source>
</evidence>
<name>A0A834R5K5_SARSC</name>
<keyword evidence="2" id="KW-0698">rRNA processing</keyword>
<dbReference type="InterPro" id="IPR015943">
    <property type="entry name" value="WD40/YVTN_repeat-like_dom_sf"/>
</dbReference>
<dbReference type="GO" id="GO:0034388">
    <property type="term" value="C:Pwp2p-containing subcomplex of 90S preribosome"/>
    <property type="evidence" value="ECO:0007669"/>
    <property type="project" value="TreeGrafter"/>
</dbReference>
<keyword evidence="6" id="KW-0175">Coiled coil</keyword>
<dbReference type="SUPFAM" id="SSF50978">
    <property type="entry name" value="WD40 repeat-like"/>
    <property type="match status" value="1"/>
</dbReference>
<evidence type="ECO:0000313" key="8">
    <source>
        <dbReference type="EnsemblMetazoa" id="KAF7487808.1"/>
    </source>
</evidence>
<dbReference type="GO" id="GO:0006364">
    <property type="term" value="P:rRNA processing"/>
    <property type="evidence" value="ECO:0007669"/>
    <property type="project" value="UniProtKB-KW"/>
</dbReference>
<sequence>MDQTNSVQKNSKRNQEKLERVRKKIRIIESKLEEKSLENIVFNIDPLDLKHIDNQVDFISIDVNKAILLDECEELFVLDRVGDNRNLNIDDNKTISKRSKTVNRSKSSQKESPIERRKVWYDEDDELEIGQVLSDCKKLPKQFESKSKYKDFLEQKFTSIFEPQKWVQDALEENLNETRRQQEAIPDDRDEDYDDRSIERTAFDRWKSDNQSRLSEDFLHVKKCFHLNRTSKVRTSLNCLDFHPSSTIALIGSPIGLVRLFAVDGKINSLLQSIYFQGLRLSNARFISNQCGSEQIIVGSDGSNPKCNGFCYYYDLHAGKILRVRLSKGERINFSLQNFEISPDGSLISSCDSNGIINLLTTKTKEFVQEIKVNGVVDCLAFSPDSNYLIAHGQYNGGQAFVLISETFVDLFHVSIDSTI</sequence>
<dbReference type="AlphaFoldDB" id="A0A834R5K5"/>
<proteinExistence type="predicted"/>
<dbReference type="GO" id="GO:0032040">
    <property type="term" value="C:small-subunit processome"/>
    <property type="evidence" value="ECO:0007669"/>
    <property type="project" value="TreeGrafter"/>
</dbReference>